<evidence type="ECO:0000313" key="6">
    <source>
        <dbReference type="EMBL" id="MEW9307516.1"/>
    </source>
</evidence>
<comment type="subcellular location">
    <subcellularLocation>
        <location evidence="3">Cytoplasm</location>
    </subcellularLocation>
</comment>
<keyword evidence="3" id="KW-0554">One-carbon metabolism</keyword>
<keyword evidence="8" id="KW-1185">Reference proteome</keyword>
<dbReference type="InterPro" id="IPR002770">
    <property type="entry name" value="ForMFR_H4MPT_ForTrfase_C"/>
</dbReference>
<accession>A0ABV3PPD7</accession>
<dbReference type="EMBL" id="JBHGPK010000012">
    <property type="protein sequence ID" value="MFC2252590.1"/>
    <property type="molecule type" value="Genomic_DNA"/>
</dbReference>
<dbReference type="Gene3D" id="3.30.70.520">
    <property type="match status" value="2"/>
</dbReference>
<dbReference type="InterPro" id="IPR014053">
    <property type="entry name" value="ForMFR_H4MPT_ForTrfase"/>
</dbReference>
<proteinExistence type="inferred from homology"/>
<dbReference type="NCBIfam" id="NF002554">
    <property type="entry name" value="PRK02114.1"/>
    <property type="match status" value="1"/>
</dbReference>
<dbReference type="Proteomes" id="UP001555786">
    <property type="component" value="Unassembled WGS sequence"/>
</dbReference>
<dbReference type="PIRSF" id="PIRSF006414">
    <property type="entry name" value="Ftr_formyl_trnsf"/>
    <property type="match status" value="1"/>
</dbReference>
<evidence type="ECO:0000256" key="2">
    <source>
        <dbReference type="ARBA" id="ARBA00022679"/>
    </source>
</evidence>
<dbReference type="EMBL" id="JBFNQD010000006">
    <property type="protein sequence ID" value="MEW9307516.1"/>
    <property type="molecule type" value="Genomic_DNA"/>
</dbReference>
<comment type="subunit">
    <text evidence="3">Homotetramer.</text>
</comment>
<dbReference type="Pfam" id="PF01913">
    <property type="entry name" value="FTR"/>
    <property type="match status" value="1"/>
</dbReference>
<dbReference type="HAMAP" id="MF_00579">
    <property type="entry name" value="FTR"/>
    <property type="match status" value="1"/>
</dbReference>
<comment type="caution">
    <text evidence="6">The sequence shown here is derived from an EMBL/GenBank/DDBJ whole genome shotgun (WGS) entry which is preliminary data.</text>
</comment>
<feature type="domain" description="Formylmethanofuran: tetrahydromethanopterin formyltransferase Ftr N-terminal" evidence="4">
    <location>
        <begin position="17"/>
        <end position="158"/>
    </location>
</feature>
<sequence length="314" mass="32554">MSDLTPNSDLTPSSDLMLNGIAIDDTFAEAFGMAATAIVLTADTPHWAEIAAASLTGFATSVIGCGVEAGIDRSLSPEETPDGRPGLRVLLFGFDADGLGKQLARRVGQCVLTSPGSACYAGSDGKRRLKLGANIRYFGDGYETAKRIGGHRYWRVPVMDGEFVCEHDTGLVEGAVGGGNLLFLGRDQAGTLAVAEAAARAAAAVPDAILPFPGGIVRSGSKVGGRTKGMIASTNDSYCPTLKGRARSALAPEVGAVLEIVIDGFSAEAVRASMRQGLHAAVEAGPRHGLLRVTAGNYGGKLGKYHFHLRELLA</sequence>
<comment type="function">
    <text evidence="3">Catalyzes the transfer of a formyl group from 5-formyl tetrahydromethanopterin (5-formyl-H(4)MPT) to methanofuran (MFR) to produce formylmethanofuran (formyl-MFR) and tetrahydromethanopterin (H(4)MPT).</text>
</comment>
<name>A0ABV3PPD7_9HYPH</name>
<keyword evidence="3 6" id="KW-0012">Acyltransferase</keyword>
<comment type="pathway">
    <text evidence="3">One-carbon metabolism; formaldehyde degradation; formate from formaldehyde (H(4)MPT route): step 4/5.</text>
</comment>
<dbReference type="SUPFAM" id="SSF55112">
    <property type="entry name" value="Formylmethanofuran:tetrahydromethanopterin formyltransferase"/>
    <property type="match status" value="2"/>
</dbReference>
<comment type="catalytic activity">
    <reaction evidence="3">
        <text>N-formylmethanofuran + 5,6,7,8-tetrahydromethanopterin + H(+) = N(5)-formyl-5,6,7,8-tetrahydromethanopterin + methanofuran</text>
        <dbReference type="Rhea" id="RHEA:18061"/>
        <dbReference type="ChEBI" id="CHEBI:15378"/>
        <dbReference type="ChEBI" id="CHEBI:57727"/>
        <dbReference type="ChEBI" id="CHEBI:58018"/>
        <dbReference type="ChEBI" id="CHEBI:58103"/>
        <dbReference type="ChEBI" id="CHEBI:58151"/>
        <dbReference type="EC" id="2.3.1.101"/>
    </reaction>
</comment>
<dbReference type="Pfam" id="PF02741">
    <property type="entry name" value="FTR_C"/>
    <property type="match status" value="1"/>
</dbReference>
<dbReference type="RefSeq" id="WP_311940520.1">
    <property type="nucleotide sequence ID" value="NZ_JAVSCS010000029.1"/>
</dbReference>
<gene>
    <name evidence="6" type="primary">fhcD</name>
    <name evidence="3" type="synonym">ffsA</name>
    <name evidence="6" type="ORF">ABXS05_18325</name>
    <name evidence="7" type="ORF">ACETRX_23335</name>
</gene>
<dbReference type="Proteomes" id="UP001595190">
    <property type="component" value="Unassembled WGS sequence"/>
</dbReference>
<keyword evidence="2 3" id="KW-0808">Transferase</keyword>
<feature type="domain" description="Formylmethanofuran: tetrahydromethanopterin formyltransferase Ftr C-terminal" evidence="5">
    <location>
        <begin position="161"/>
        <end position="312"/>
    </location>
</feature>
<protein>
    <recommendedName>
        <fullName evidence="3">Formylmethanofuran--tetrahydromethanopterin formyltransferase</fullName>
        <shortName evidence="3">Ftr</shortName>
        <ecNumber evidence="3">2.3.1.101</ecNumber>
    </recommendedName>
    <alternativeName>
        <fullName evidence="3">H4MPT formyltransferase</fullName>
    </alternativeName>
</protein>
<dbReference type="NCBIfam" id="TIGR03119">
    <property type="entry name" value="one_C_fhcD"/>
    <property type="match status" value="1"/>
</dbReference>
<evidence type="ECO:0000259" key="4">
    <source>
        <dbReference type="Pfam" id="PF01913"/>
    </source>
</evidence>
<evidence type="ECO:0000313" key="9">
    <source>
        <dbReference type="Proteomes" id="UP001595190"/>
    </source>
</evidence>
<evidence type="ECO:0000313" key="8">
    <source>
        <dbReference type="Proteomes" id="UP001555786"/>
    </source>
</evidence>
<organism evidence="6 8">
    <name type="scientific">Labrys neptuniae</name>
    <dbReference type="NCBI Taxonomy" id="376174"/>
    <lineage>
        <taxon>Bacteria</taxon>
        <taxon>Pseudomonadati</taxon>
        <taxon>Pseudomonadota</taxon>
        <taxon>Alphaproteobacteria</taxon>
        <taxon>Hyphomicrobiales</taxon>
        <taxon>Xanthobacteraceae</taxon>
        <taxon>Labrys</taxon>
    </lineage>
</organism>
<comment type="similarity">
    <text evidence="1 3">Belongs to the FTR family.</text>
</comment>
<dbReference type="EC" id="2.3.1.101" evidence="3"/>
<reference evidence="7 9" key="2">
    <citation type="submission" date="2024-09" db="EMBL/GenBank/DDBJ databases">
        <title>Description of Labrys sedimenti sp. nov., isolated from a diclofenac-degrading enrichment culture, and genome-based reclassification of Labrys portucalensis as a later heterotypic synonym of Labrys neptuniae.</title>
        <authorList>
            <person name="Tancsics A."/>
            <person name="Csepanyi A."/>
        </authorList>
    </citation>
    <scope>NUCLEOTIDE SEQUENCE [LARGE SCALE GENOMIC DNA]</scope>
    <source>
        <strain evidence="7 9">LMG 23412</strain>
    </source>
</reference>
<evidence type="ECO:0000256" key="3">
    <source>
        <dbReference type="HAMAP-Rule" id="MF_00579"/>
    </source>
</evidence>
<evidence type="ECO:0000259" key="5">
    <source>
        <dbReference type="Pfam" id="PF02741"/>
    </source>
</evidence>
<reference evidence="6 8" key="1">
    <citation type="submission" date="2024-07" db="EMBL/GenBank/DDBJ databases">
        <title>Description of Labrys sedimenti sp. nov., isolated from a diclofenac-degrading enrichment culture.</title>
        <authorList>
            <person name="Tancsics A."/>
            <person name="Csepanyi A."/>
        </authorList>
    </citation>
    <scope>NUCLEOTIDE SEQUENCE [LARGE SCALE GENOMIC DNA]</scope>
    <source>
        <strain evidence="6 8">LMG 23578</strain>
    </source>
</reference>
<dbReference type="GO" id="GO:0030270">
    <property type="term" value="F:formylmethanofuran-tetrahydromethanopterin N-formyltransferase activity"/>
    <property type="evidence" value="ECO:0007669"/>
    <property type="project" value="UniProtKB-EC"/>
</dbReference>
<dbReference type="InterPro" id="IPR022667">
    <property type="entry name" value="ForMFR_H4MPT_ForTrfase_N"/>
</dbReference>
<dbReference type="InterPro" id="IPR023447">
    <property type="entry name" value="ForMFR_H4MPT_ForTrfase_fd-like"/>
</dbReference>
<evidence type="ECO:0000256" key="1">
    <source>
        <dbReference type="ARBA" id="ARBA00006770"/>
    </source>
</evidence>
<evidence type="ECO:0000313" key="7">
    <source>
        <dbReference type="EMBL" id="MFC2252590.1"/>
    </source>
</evidence>
<keyword evidence="3" id="KW-0963">Cytoplasm</keyword>